<name>A0A4Z2CW79_SCHJA</name>
<keyword evidence="2" id="KW-1185">Reference proteome</keyword>
<gene>
    <name evidence="1" type="ORF">EWB00_006955</name>
</gene>
<evidence type="ECO:0000313" key="2">
    <source>
        <dbReference type="Proteomes" id="UP000311919"/>
    </source>
</evidence>
<protein>
    <submittedName>
        <fullName evidence="1">Uncharacterized protein</fullName>
    </submittedName>
</protein>
<dbReference type="AlphaFoldDB" id="A0A4Z2CW79"/>
<comment type="caution">
    <text evidence="1">The sequence shown here is derived from an EMBL/GenBank/DDBJ whole genome shotgun (WGS) entry which is preliminary data.</text>
</comment>
<dbReference type="EMBL" id="SKCS01000407">
    <property type="protein sequence ID" value="TNN08516.1"/>
    <property type="molecule type" value="Genomic_DNA"/>
</dbReference>
<dbReference type="InterPro" id="IPR036140">
    <property type="entry name" value="PFN_sf"/>
</dbReference>
<dbReference type="Proteomes" id="UP000311919">
    <property type="component" value="Unassembled WGS sequence"/>
</dbReference>
<dbReference type="SUPFAM" id="SSF55770">
    <property type="entry name" value="Profilin (actin-binding protein)"/>
    <property type="match status" value="1"/>
</dbReference>
<accession>A0A4Z2CW79</accession>
<reference evidence="1 2" key="1">
    <citation type="submission" date="2019-03" db="EMBL/GenBank/DDBJ databases">
        <title>An improved genome assembly of the fluke Schistosoma japonicum.</title>
        <authorList>
            <person name="Hu W."/>
            <person name="Luo F."/>
            <person name="Yin M."/>
            <person name="Mo X."/>
            <person name="Sun C."/>
            <person name="Wu Q."/>
            <person name="Zhu B."/>
            <person name="Xiang M."/>
            <person name="Wang J."/>
            <person name="Wang Y."/>
            <person name="Zhang T."/>
            <person name="Xu B."/>
            <person name="Zheng H."/>
            <person name="Feng Z."/>
        </authorList>
    </citation>
    <scope>NUCLEOTIDE SEQUENCE [LARGE SCALE GENOMIC DNA]</scope>
    <source>
        <strain evidence="1">HuSjv2</strain>
        <tissue evidence="1">Worms</tissue>
    </source>
</reference>
<organism evidence="1 2">
    <name type="scientific">Schistosoma japonicum</name>
    <name type="common">Blood fluke</name>
    <dbReference type="NCBI Taxonomy" id="6182"/>
    <lineage>
        <taxon>Eukaryota</taxon>
        <taxon>Metazoa</taxon>
        <taxon>Spiralia</taxon>
        <taxon>Lophotrochozoa</taxon>
        <taxon>Platyhelminthes</taxon>
        <taxon>Trematoda</taxon>
        <taxon>Digenea</taxon>
        <taxon>Strigeidida</taxon>
        <taxon>Schistosomatoidea</taxon>
        <taxon>Schistosomatidae</taxon>
        <taxon>Schistosoma</taxon>
    </lineage>
</organism>
<proteinExistence type="predicted"/>
<evidence type="ECO:0000313" key="1">
    <source>
        <dbReference type="EMBL" id="TNN08516.1"/>
    </source>
</evidence>
<sequence length="137" mass="16163">MIGHYQDENMNILRNDSNVRSVPNKEDCEKLCWAIRQPYLYKSGGLWICGRGYRILYADCNHTLMAAEQDSTSTVNLNTFTATRLRRPNEDYSDSKEKLQFIMLIGFHRQDCEQEKCNEVIMEMMDLLRKRLTPFDI</sequence>
<dbReference type="OrthoDB" id="6226277at2759"/>